<evidence type="ECO:0000259" key="3">
    <source>
        <dbReference type="Pfam" id="PF12443"/>
    </source>
</evidence>
<reference evidence="4" key="1">
    <citation type="submission" date="2025-08" db="UniProtKB">
        <authorList>
            <consortium name="Ensembl"/>
        </authorList>
    </citation>
    <scope>IDENTIFICATION</scope>
</reference>
<feature type="region of interest" description="Disordered" evidence="2">
    <location>
        <begin position="311"/>
        <end position="332"/>
    </location>
</feature>
<dbReference type="InterPro" id="IPR052655">
    <property type="entry name" value="AKNA_Centrosome-Trans_reg"/>
</dbReference>
<dbReference type="InterPro" id="IPR022150">
    <property type="entry name" value="AKNA_dom"/>
</dbReference>
<feature type="region of interest" description="Disordered" evidence="2">
    <location>
        <begin position="217"/>
        <end position="241"/>
    </location>
</feature>
<feature type="domain" description="AKNA" evidence="3">
    <location>
        <begin position="325"/>
        <end position="415"/>
    </location>
</feature>
<organism evidence="4 5">
    <name type="scientific">Spermophilus dauricus</name>
    <name type="common">Daurian ground squirrel</name>
    <dbReference type="NCBI Taxonomy" id="99837"/>
    <lineage>
        <taxon>Eukaryota</taxon>
        <taxon>Metazoa</taxon>
        <taxon>Chordata</taxon>
        <taxon>Craniata</taxon>
        <taxon>Vertebrata</taxon>
        <taxon>Euteleostomi</taxon>
        <taxon>Mammalia</taxon>
        <taxon>Eutheria</taxon>
        <taxon>Euarchontoglires</taxon>
        <taxon>Glires</taxon>
        <taxon>Rodentia</taxon>
        <taxon>Sciuromorpha</taxon>
        <taxon>Sciuridae</taxon>
        <taxon>Xerinae</taxon>
        <taxon>Marmotini</taxon>
        <taxon>Spermophilus</taxon>
    </lineage>
</organism>
<reference evidence="4" key="2">
    <citation type="submission" date="2025-09" db="UniProtKB">
        <authorList>
            <consortium name="Ensembl"/>
        </authorList>
    </citation>
    <scope>IDENTIFICATION</scope>
</reference>
<evidence type="ECO:0000313" key="5">
    <source>
        <dbReference type="Proteomes" id="UP000694422"/>
    </source>
</evidence>
<feature type="compositionally biased region" description="Basic and acidic residues" evidence="2">
    <location>
        <begin position="311"/>
        <end position="322"/>
    </location>
</feature>
<evidence type="ECO:0000313" key="4">
    <source>
        <dbReference type="Ensembl" id="ENSSDAP00000015191.1"/>
    </source>
</evidence>
<evidence type="ECO:0000256" key="1">
    <source>
        <dbReference type="SAM" id="Coils"/>
    </source>
</evidence>
<proteinExistence type="predicted"/>
<dbReference type="PANTHER" id="PTHR21510:SF16">
    <property type="entry name" value="PROTEIN AKNAD1"/>
    <property type="match status" value="1"/>
</dbReference>
<feature type="coiled-coil region" evidence="1">
    <location>
        <begin position="371"/>
        <end position="398"/>
    </location>
</feature>
<feature type="region of interest" description="Disordered" evidence="2">
    <location>
        <begin position="1"/>
        <end position="21"/>
    </location>
</feature>
<name>A0A8C9PXG2_SPEDA</name>
<dbReference type="Ensembl" id="ENSSDAT00000017236.1">
    <property type="protein sequence ID" value="ENSSDAP00000015191.1"/>
    <property type="gene ID" value="ENSSDAG00000013687.1"/>
</dbReference>
<dbReference type="AlphaFoldDB" id="A0A8C9PXG2"/>
<feature type="compositionally biased region" description="Polar residues" evidence="2">
    <location>
        <begin position="226"/>
        <end position="241"/>
    </location>
</feature>
<sequence>MDENDFSEDTTYKQQEDLPYDGDLSQMNVCNDYNFTGNTNTLKVIPIGDDPKVKAAHVETYRNTARAMTWDKVTENATNKKCDKENQRAMTLHVQATKGAAPKSNISDILLHHLSKEQLLRVQGINFETLPEVHNGDCFDEAAFIKNIISRYVKNSFPKAQTSEFIDQLNPKRDVKKISKPTCSPIMTKENTCDLEKPVVTANSNHHENLNFLTKIKGPQDEQKSCQRQTPQKQLTEKATSSNDFKYGKGQVHCQLPDFSKVALKMKIPKNHIMNKSLTMTKPASFSPKLRNKSAIIQDILETMFRSKYVEKQHPEQKRESTKPSQQMQMEPTVHKHQDFLTEIKTETHLLKLSSTSQKEPFSSTYIFQKLSQGKQMCQKLKEQTDQLKTKVQEFSKKIKQDPFCHLKEKRMVMNLI</sequence>
<protein>
    <recommendedName>
        <fullName evidence="3">AKNA domain-containing protein</fullName>
    </recommendedName>
</protein>
<dbReference type="Pfam" id="PF12443">
    <property type="entry name" value="AKNA"/>
    <property type="match status" value="1"/>
</dbReference>
<keyword evidence="5" id="KW-1185">Reference proteome</keyword>
<evidence type="ECO:0000256" key="2">
    <source>
        <dbReference type="SAM" id="MobiDB-lite"/>
    </source>
</evidence>
<dbReference type="PANTHER" id="PTHR21510">
    <property type="entry name" value="AKNA DOMAIN-CONTAINING PROTEIN"/>
    <property type="match status" value="1"/>
</dbReference>
<dbReference type="Proteomes" id="UP000694422">
    <property type="component" value="Unplaced"/>
</dbReference>
<keyword evidence="1" id="KW-0175">Coiled coil</keyword>
<accession>A0A8C9PXG2</accession>